<evidence type="ECO:0000313" key="1">
    <source>
        <dbReference type="EMBL" id="MBM7572569.1"/>
    </source>
</evidence>
<keyword evidence="2" id="KW-1185">Reference proteome</keyword>
<proteinExistence type="predicted"/>
<protein>
    <submittedName>
        <fullName evidence="1">Uncharacterized protein</fullName>
    </submittedName>
</protein>
<dbReference type="RefSeq" id="WP_204501064.1">
    <property type="nucleotide sequence ID" value="NZ_JAFBDR010000018.1"/>
</dbReference>
<gene>
    <name evidence="1" type="ORF">JOC48_003097</name>
</gene>
<evidence type="ECO:0000313" key="2">
    <source>
        <dbReference type="Proteomes" id="UP001296943"/>
    </source>
</evidence>
<dbReference type="Proteomes" id="UP001296943">
    <property type="component" value="Unassembled WGS sequence"/>
</dbReference>
<comment type="caution">
    <text evidence="1">The sequence shown here is derived from an EMBL/GenBank/DDBJ whole genome shotgun (WGS) entry which is preliminary data.</text>
</comment>
<reference evidence="1 2" key="1">
    <citation type="submission" date="2021-01" db="EMBL/GenBank/DDBJ databases">
        <title>Genomic Encyclopedia of Type Strains, Phase IV (KMG-IV): sequencing the most valuable type-strain genomes for metagenomic binning, comparative biology and taxonomic classification.</title>
        <authorList>
            <person name="Goeker M."/>
        </authorList>
    </citation>
    <scope>NUCLEOTIDE SEQUENCE [LARGE SCALE GENOMIC DNA]</scope>
    <source>
        <strain evidence="1 2">DSM 23711</strain>
    </source>
</reference>
<accession>A0ABS2N385</accession>
<name>A0ABS2N385_9BACI</name>
<sequence>MTYLPLYADTKKNELSVQLSSSDTKIIPPDVIRHLLQKYVQTFQQSTREKKKQLFQLLLNKITIKQSDGRSRAVDKIELDFDFSEVNLSKTFTLIHILFLESEHLEENSSLNPDSKDKMPPYLQIFLPLFMVRFTVVI</sequence>
<organism evidence="1 2">
    <name type="scientific">Aquibacillus albus</name>
    <dbReference type="NCBI Taxonomy" id="1168171"/>
    <lineage>
        <taxon>Bacteria</taxon>
        <taxon>Bacillati</taxon>
        <taxon>Bacillota</taxon>
        <taxon>Bacilli</taxon>
        <taxon>Bacillales</taxon>
        <taxon>Bacillaceae</taxon>
        <taxon>Aquibacillus</taxon>
    </lineage>
</organism>
<dbReference type="EMBL" id="JAFBDR010000018">
    <property type="protein sequence ID" value="MBM7572569.1"/>
    <property type="molecule type" value="Genomic_DNA"/>
</dbReference>